<evidence type="ECO:0000259" key="5">
    <source>
        <dbReference type="Pfam" id="PF00149"/>
    </source>
</evidence>
<dbReference type="EMBL" id="VXLD01000011">
    <property type="protein sequence ID" value="KAB1852935.1"/>
    <property type="molecule type" value="Genomic_DNA"/>
</dbReference>
<keyword evidence="1" id="KW-0479">Metal-binding</keyword>
<comment type="similarity">
    <text evidence="4">Belongs to the cyclic nucleotide phosphodiesterase class-III family.</text>
</comment>
<keyword evidence="2 6" id="KW-0378">Hydrolase</keyword>
<dbReference type="Proteomes" id="UP000325788">
    <property type="component" value="Unassembled WGS sequence"/>
</dbReference>
<dbReference type="PANTHER" id="PTHR42988:SF2">
    <property type="entry name" value="CYCLIC NUCLEOTIDE PHOSPHODIESTERASE CBUA0032-RELATED"/>
    <property type="match status" value="1"/>
</dbReference>
<protein>
    <submittedName>
        <fullName evidence="6">3',5'-cyclic-AMP phosphodiesterase</fullName>
        <ecNumber evidence="6">3.1.4.53</ecNumber>
    </submittedName>
</protein>
<reference evidence="6 7" key="1">
    <citation type="submission" date="2019-09" db="EMBL/GenBank/DDBJ databases">
        <title>Draft genome sequence of Acinetobacter tandoii W4-4-4 isolated from environmental water sample.</title>
        <authorList>
            <person name="Wee S.K."/>
            <person name="Yan B."/>
            <person name="Mustaffa S.B."/>
            <person name="Yap E.P.H."/>
        </authorList>
    </citation>
    <scope>NUCLEOTIDE SEQUENCE [LARGE SCALE GENOMIC DNA]</scope>
    <source>
        <strain evidence="6 7">W4-4-4</strain>
    </source>
</reference>
<comment type="caution">
    <text evidence="6">The sequence shown here is derived from an EMBL/GenBank/DDBJ whole genome shotgun (WGS) entry which is preliminary data.</text>
</comment>
<dbReference type="RefSeq" id="WP_016168470.1">
    <property type="nucleotide sequence ID" value="NZ_BBNK01000014.1"/>
</dbReference>
<sequence>MTLKQPHEQPQSWTIIQISDTHLMNQDDLEFVHMNPEQSFHRVMAQIQHEYPHAHALIHTGDLAQVPVSETYQRYLAFMQTTGFQYYQVPGNHDSEEFFPFHDQQNKVHAIPIGNWCLVLLNSAVKGKIDGWINTEQLKQLDQILNLHAEQSILIACHHHPFEMQSRWIDQHILKNTEHLTDVLAKHSNVKLVLCGHVHQASENQWHGIHFLSTPSTCVQFKPHSDDFALDDEAPGYRVVQLKANGEFTTQVHRTQPIQKKINIEITGY</sequence>
<proteinExistence type="inferred from homology"/>
<evidence type="ECO:0000256" key="1">
    <source>
        <dbReference type="ARBA" id="ARBA00022723"/>
    </source>
</evidence>
<dbReference type="InterPro" id="IPR029052">
    <property type="entry name" value="Metallo-depent_PP-like"/>
</dbReference>
<evidence type="ECO:0000256" key="3">
    <source>
        <dbReference type="ARBA" id="ARBA00023004"/>
    </source>
</evidence>
<dbReference type="Gene3D" id="3.60.21.10">
    <property type="match status" value="1"/>
</dbReference>
<dbReference type="EC" id="3.1.4.53" evidence="6"/>
<dbReference type="InterPro" id="IPR050884">
    <property type="entry name" value="CNP_phosphodiesterase-III"/>
</dbReference>
<evidence type="ECO:0000313" key="6">
    <source>
        <dbReference type="EMBL" id="KAB1852935.1"/>
    </source>
</evidence>
<dbReference type="NCBIfam" id="NF008359">
    <property type="entry name" value="PRK11148.1"/>
    <property type="match status" value="1"/>
</dbReference>
<dbReference type="GO" id="GO:0004115">
    <property type="term" value="F:3',5'-cyclic-AMP phosphodiesterase activity"/>
    <property type="evidence" value="ECO:0007669"/>
    <property type="project" value="UniProtKB-EC"/>
</dbReference>
<dbReference type="InterPro" id="IPR004843">
    <property type="entry name" value="Calcineurin-like_PHP"/>
</dbReference>
<evidence type="ECO:0000256" key="2">
    <source>
        <dbReference type="ARBA" id="ARBA00022801"/>
    </source>
</evidence>
<feature type="domain" description="Calcineurin-like phosphoesterase" evidence="5">
    <location>
        <begin position="14"/>
        <end position="200"/>
    </location>
</feature>
<dbReference type="GO" id="GO:0046872">
    <property type="term" value="F:metal ion binding"/>
    <property type="evidence" value="ECO:0007669"/>
    <property type="project" value="UniProtKB-KW"/>
</dbReference>
<dbReference type="PANTHER" id="PTHR42988">
    <property type="entry name" value="PHOSPHOHYDROLASE"/>
    <property type="match status" value="1"/>
</dbReference>
<evidence type="ECO:0000256" key="4">
    <source>
        <dbReference type="ARBA" id="ARBA00025742"/>
    </source>
</evidence>
<keyword evidence="3" id="KW-0408">Iron</keyword>
<gene>
    <name evidence="6" type="primary">cpdA</name>
    <name evidence="6" type="ORF">F4W09_13860</name>
</gene>
<evidence type="ECO:0000313" key="7">
    <source>
        <dbReference type="Proteomes" id="UP000325788"/>
    </source>
</evidence>
<accession>A0A5N4WD12</accession>
<organism evidence="6 7">
    <name type="scientific">Acinetobacter tandoii</name>
    <dbReference type="NCBI Taxonomy" id="202954"/>
    <lineage>
        <taxon>Bacteria</taxon>
        <taxon>Pseudomonadati</taxon>
        <taxon>Pseudomonadota</taxon>
        <taxon>Gammaproteobacteria</taxon>
        <taxon>Moraxellales</taxon>
        <taxon>Moraxellaceae</taxon>
        <taxon>Acinetobacter</taxon>
    </lineage>
</organism>
<name>A0A5N4WD12_9GAMM</name>
<dbReference type="SUPFAM" id="SSF56300">
    <property type="entry name" value="Metallo-dependent phosphatases"/>
    <property type="match status" value="1"/>
</dbReference>
<dbReference type="AlphaFoldDB" id="A0A5N4WD12"/>
<dbReference type="Pfam" id="PF00149">
    <property type="entry name" value="Metallophos"/>
    <property type="match status" value="1"/>
</dbReference>